<keyword evidence="2" id="KW-1185">Reference proteome</keyword>
<comment type="caution">
    <text evidence="1">The sequence shown here is derived from an EMBL/GenBank/DDBJ whole genome shotgun (WGS) entry which is preliminary data.</text>
</comment>
<organism evidence="1 2">
    <name type="scientific">Holotrichia oblita</name>
    <name type="common">Chafer beetle</name>
    <dbReference type="NCBI Taxonomy" id="644536"/>
    <lineage>
        <taxon>Eukaryota</taxon>
        <taxon>Metazoa</taxon>
        <taxon>Ecdysozoa</taxon>
        <taxon>Arthropoda</taxon>
        <taxon>Hexapoda</taxon>
        <taxon>Insecta</taxon>
        <taxon>Pterygota</taxon>
        <taxon>Neoptera</taxon>
        <taxon>Endopterygota</taxon>
        <taxon>Coleoptera</taxon>
        <taxon>Polyphaga</taxon>
        <taxon>Scarabaeiformia</taxon>
        <taxon>Scarabaeidae</taxon>
        <taxon>Melolonthinae</taxon>
        <taxon>Holotrichia</taxon>
    </lineage>
</organism>
<evidence type="ECO:0000313" key="2">
    <source>
        <dbReference type="Proteomes" id="UP001056778"/>
    </source>
</evidence>
<reference evidence="1" key="1">
    <citation type="submission" date="2022-04" db="EMBL/GenBank/DDBJ databases">
        <title>Chromosome-scale genome assembly of Holotrichia oblita Faldermann.</title>
        <authorList>
            <person name="Rongchong L."/>
        </authorList>
    </citation>
    <scope>NUCLEOTIDE SEQUENCE</scope>
    <source>
        <strain evidence="1">81SQS9</strain>
    </source>
</reference>
<sequence length="219" mass="25973">MNVFGEDSDDDFLNNDLEIFDIVEFRFPRNIYLRFNHFEDLDNLTFFQRFRLTKDTVMNILPQVEHLLEYPLDISYANFSPPYICFFFQADSGYALSNYVLTLLLNANTTYERLYNEAHIRSRNMIERLFGVWKHRFPILAYDIRVKLYTAFTIIIACAVLHNIAFEMHEDDSPLPPEENAEVLANLINEGNVHEENVEYVNLPNLTRNEIINYFHNLL</sequence>
<protein>
    <submittedName>
        <fullName evidence="1">Uncharacterized protein</fullName>
    </submittedName>
</protein>
<gene>
    <name evidence="1" type="ORF">MML48_2g00018722</name>
</gene>
<evidence type="ECO:0000313" key="1">
    <source>
        <dbReference type="EMBL" id="KAI4468077.1"/>
    </source>
</evidence>
<dbReference type="EMBL" id="CM043016">
    <property type="protein sequence ID" value="KAI4468077.1"/>
    <property type="molecule type" value="Genomic_DNA"/>
</dbReference>
<name>A0ACB9TMT1_HOLOL</name>
<proteinExistence type="predicted"/>
<accession>A0ACB9TMT1</accession>
<dbReference type="Proteomes" id="UP001056778">
    <property type="component" value="Chromosome 2"/>
</dbReference>